<accession>A0ABU1ALQ7</accession>
<dbReference type="GO" id="GO:0016829">
    <property type="term" value="F:lyase activity"/>
    <property type="evidence" value="ECO:0007669"/>
    <property type="project" value="UniProtKB-KW"/>
</dbReference>
<dbReference type="InterPro" id="IPR008928">
    <property type="entry name" value="6-hairpin_glycosidase_sf"/>
</dbReference>
<reference evidence="1 2" key="1">
    <citation type="submission" date="2023-04" db="EMBL/GenBank/DDBJ databases">
        <title>A novel bacteria isolated from coastal sediment.</title>
        <authorList>
            <person name="Liu X.-J."/>
            <person name="Du Z.-J."/>
        </authorList>
    </citation>
    <scope>NUCLEOTIDE SEQUENCE [LARGE SCALE GENOMIC DNA]</scope>
    <source>
        <strain evidence="1 2">SDUM461004</strain>
    </source>
</reference>
<sequence>MREVNQRFSKLDTSSKVLKLVKRDMVLDSLRGASAWLDAAVDGAGVVGKCCRNALYHEDGRVTWLYPNSNTAESISAWLKLGELLGDPTKVDQAKLYADTMLDDTVRGLWNDPAAPEAFGLPWYWTDGGTYSSIYAMRIPIYLSQLYQATGCDRYLSVSDGIGETLLNRMLDSGIVSAAWDPKTGWMHEVRVGARVMYSVATFAKLWQMTGKEKYRVGYDKSVAALLRMQNEDGSFYQQYDPRTGEALDTSIKFHFVAYLLNILQCAYEAMGDTRLVDCGARLADHLCGTFYYRHTVPYCGGTGLEAPDQMEADGSIQDSCNGLLWLFEVTGTSVYRDVALKLWMELWMHQIPQDNEAGWAGAIMRGVTPSYTETLAGVPSNRKHLHFDPTVVARCDIWFVANHVFASERLLQLIGKDCISEA</sequence>
<dbReference type="SUPFAM" id="SSF48208">
    <property type="entry name" value="Six-hairpin glycosidases"/>
    <property type="match status" value="1"/>
</dbReference>
<comment type="caution">
    <text evidence="1">The sequence shown here is derived from an EMBL/GenBank/DDBJ whole genome shotgun (WGS) entry which is preliminary data.</text>
</comment>
<protein>
    <submittedName>
        <fullName evidence="1">Pectate lyase</fullName>
    </submittedName>
</protein>
<dbReference type="Proteomes" id="UP001243717">
    <property type="component" value="Unassembled WGS sequence"/>
</dbReference>
<evidence type="ECO:0000313" key="2">
    <source>
        <dbReference type="Proteomes" id="UP001243717"/>
    </source>
</evidence>
<keyword evidence="2" id="KW-1185">Reference proteome</keyword>
<name>A0ABU1ALQ7_9BACT</name>
<dbReference type="EMBL" id="JARXIC010000014">
    <property type="protein sequence ID" value="MDQ8194785.1"/>
    <property type="molecule type" value="Genomic_DNA"/>
</dbReference>
<gene>
    <name evidence="1" type="ORF">QEH59_10135</name>
</gene>
<evidence type="ECO:0000313" key="1">
    <source>
        <dbReference type="EMBL" id="MDQ8194785.1"/>
    </source>
</evidence>
<dbReference type="RefSeq" id="WP_308985251.1">
    <property type="nucleotide sequence ID" value="NZ_JARXIC010000014.1"/>
</dbReference>
<keyword evidence="1" id="KW-0456">Lyase</keyword>
<organism evidence="1 2">
    <name type="scientific">Thalassobacterium sedimentorum</name>
    <dbReference type="NCBI Taxonomy" id="3041258"/>
    <lineage>
        <taxon>Bacteria</taxon>
        <taxon>Pseudomonadati</taxon>
        <taxon>Verrucomicrobiota</taxon>
        <taxon>Opitutia</taxon>
        <taxon>Puniceicoccales</taxon>
        <taxon>Coraliomargaritaceae</taxon>
        <taxon>Thalassobacterium</taxon>
    </lineage>
</organism>
<dbReference type="Gene3D" id="1.50.10.20">
    <property type="match status" value="1"/>
</dbReference>
<dbReference type="Pfam" id="PF09492">
    <property type="entry name" value="Pec_lyase"/>
    <property type="match status" value="1"/>
</dbReference>
<dbReference type="InterPro" id="IPR012669">
    <property type="entry name" value="Pectate_lyase"/>
</dbReference>
<proteinExistence type="predicted"/>